<dbReference type="AlphaFoldDB" id="A0A9Q3JN01"/>
<keyword evidence="3" id="KW-1185">Reference proteome</keyword>
<name>A0A9Q3JN01_9BASI</name>
<gene>
    <name evidence="2" type="ORF">O181_105137</name>
</gene>
<reference evidence="2" key="1">
    <citation type="submission" date="2021-03" db="EMBL/GenBank/DDBJ databases">
        <title>Draft genome sequence of rust myrtle Austropuccinia psidii MF-1, a brazilian biotype.</title>
        <authorList>
            <person name="Quecine M.C."/>
            <person name="Pachon D.M.R."/>
            <person name="Bonatelli M.L."/>
            <person name="Correr F.H."/>
            <person name="Franceschini L.M."/>
            <person name="Leite T.F."/>
            <person name="Margarido G.R.A."/>
            <person name="Almeida C.A."/>
            <person name="Ferrarezi J.A."/>
            <person name="Labate C.A."/>
        </authorList>
    </citation>
    <scope>NUCLEOTIDE SEQUENCE</scope>
    <source>
        <strain evidence="2">MF-1</strain>
    </source>
</reference>
<protein>
    <recommendedName>
        <fullName evidence="1">Retroviral polymerase SH3-like domain-containing protein</fullName>
    </recommendedName>
</protein>
<organism evidence="2 3">
    <name type="scientific">Austropuccinia psidii MF-1</name>
    <dbReference type="NCBI Taxonomy" id="1389203"/>
    <lineage>
        <taxon>Eukaryota</taxon>
        <taxon>Fungi</taxon>
        <taxon>Dikarya</taxon>
        <taxon>Basidiomycota</taxon>
        <taxon>Pucciniomycotina</taxon>
        <taxon>Pucciniomycetes</taxon>
        <taxon>Pucciniales</taxon>
        <taxon>Sphaerophragmiaceae</taxon>
        <taxon>Austropuccinia</taxon>
    </lineage>
</organism>
<dbReference type="Proteomes" id="UP000765509">
    <property type="component" value="Unassembled WGS sequence"/>
</dbReference>
<evidence type="ECO:0000259" key="1">
    <source>
        <dbReference type="Pfam" id="PF25597"/>
    </source>
</evidence>
<comment type="caution">
    <text evidence="2">The sequence shown here is derived from an EMBL/GenBank/DDBJ whole genome shotgun (WGS) entry which is preliminary data.</text>
</comment>
<dbReference type="InterPro" id="IPR057670">
    <property type="entry name" value="SH3_retrovirus"/>
</dbReference>
<accession>A0A9Q3JN01</accession>
<evidence type="ECO:0000313" key="3">
    <source>
        <dbReference type="Proteomes" id="UP000765509"/>
    </source>
</evidence>
<proteinExistence type="predicted"/>
<sequence length="91" mass="10261">MLYPHGADPVVHIPAVHQRGKLAPRVIDCRLLKLLMTGGWLFWDPCTNKMIQLESVIFPKFQPSRKSETPAEGSLMHIMNVITLGKVPTEQ</sequence>
<dbReference type="Pfam" id="PF25597">
    <property type="entry name" value="SH3_retrovirus"/>
    <property type="match status" value="1"/>
</dbReference>
<dbReference type="EMBL" id="AVOT02077405">
    <property type="protein sequence ID" value="MBW0565422.1"/>
    <property type="molecule type" value="Genomic_DNA"/>
</dbReference>
<evidence type="ECO:0000313" key="2">
    <source>
        <dbReference type="EMBL" id="MBW0565422.1"/>
    </source>
</evidence>
<feature type="domain" description="Retroviral polymerase SH3-like" evidence="1">
    <location>
        <begin position="11"/>
        <end position="65"/>
    </location>
</feature>